<evidence type="ECO:0000259" key="1">
    <source>
        <dbReference type="Pfam" id="PF21265"/>
    </source>
</evidence>
<comment type="caution">
    <text evidence="2">The sequence shown here is derived from an EMBL/GenBank/DDBJ whole genome shotgun (WGS) entry which is preliminary data.</text>
</comment>
<dbReference type="AlphaFoldDB" id="A0A6N7VK62"/>
<dbReference type="InterPro" id="IPR012340">
    <property type="entry name" value="NA-bd_OB-fold"/>
</dbReference>
<accession>A0A6N7VK62</accession>
<sequence length="194" mass="21951">MNTTNTDNEKYSTIKKINRGRIVTPVGKAYWAYLDKPEEFNGQPTNNYSIQVEFTKEGTQALKSELLRVLEEAKQAPKFSGKPWKKEPNISLKEGKDNSVRFKFASKVSYIDHTTHEEKPINIQLFNSKGDKLKPSDTPIPVGSKVQICFKPVPYHINKNNNGIKLQLEALLLLEEATNEDTNYPSASSYGLTD</sequence>
<proteinExistence type="predicted"/>
<dbReference type="InterPro" id="IPR049476">
    <property type="entry name" value="SBB_BPT7"/>
</dbReference>
<evidence type="ECO:0000313" key="3">
    <source>
        <dbReference type="Proteomes" id="UP000441455"/>
    </source>
</evidence>
<feature type="domain" description="Single-stranded DNA-binding protein BPT7" evidence="1">
    <location>
        <begin position="88"/>
        <end position="175"/>
    </location>
</feature>
<reference evidence="2 3" key="1">
    <citation type="submission" date="2019-08" db="EMBL/GenBank/DDBJ databases">
        <title>In-depth cultivation of the pig gut microbiome towards novel bacterial diversity and tailored functional studies.</title>
        <authorList>
            <person name="Wylensek D."/>
            <person name="Hitch T.C.A."/>
            <person name="Clavel T."/>
        </authorList>
    </citation>
    <scope>NUCLEOTIDE SEQUENCE [LARGE SCALE GENOMIC DNA]</scope>
    <source>
        <strain evidence="2 3">WCA-389-WT-5B</strain>
    </source>
</reference>
<dbReference type="RefSeq" id="WP_154487943.1">
    <property type="nucleotide sequence ID" value="NZ_VULN01000005.1"/>
</dbReference>
<organism evidence="2 3">
    <name type="scientific">Acidaminococcus fermentans</name>
    <dbReference type="NCBI Taxonomy" id="905"/>
    <lineage>
        <taxon>Bacteria</taxon>
        <taxon>Bacillati</taxon>
        <taxon>Bacillota</taxon>
        <taxon>Negativicutes</taxon>
        <taxon>Acidaminococcales</taxon>
        <taxon>Acidaminococcaceae</taxon>
        <taxon>Acidaminococcus</taxon>
    </lineage>
</organism>
<name>A0A6N7VK62_ACIFE</name>
<protein>
    <recommendedName>
        <fullName evidence="1">Single-stranded DNA-binding protein BPT7 domain-containing protein</fullName>
    </recommendedName>
</protein>
<dbReference type="EMBL" id="VULN01000005">
    <property type="protein sequence ID" value="MSS81967.1"/>
    <property type="molecule type" value="Genomic_DNA"/>
</dbReference>
<dbReference type="Proteomes" id="UP000441455">
    <property type="component" value="Unassembled WGS sequence"/>
</dbReference>
<evidence type="ECO:0000313" key="2">
    <source>
        <dbReference type="EMBL" id="MSS81967.1"/>
    </source>
</evidence>
<dbReference type="SUPFAM" id="SSF50249">
    <property type="entry name" value="Nucleic acid-binding proteins"/>
    <property type="match status" value="1"/>
</dbReference>
<dbReference type="Pfam" id="PF21265">
    <property type="entry name" value="SBB_T7"/>
    <property type="match status" value="1"/>
</dbReference>
<dbReference type="Gene3D" id="2.40.50.140">
    <property type="entry name" value="Nucleic acid-binding proteins"/>
    <property type="match status" value="1"/>
</dbReference>
<gene>
    <name evidence="2" type="ORF">FX155_05075</name>
</gene>